<evidence type="ECO:0000313" key="5">
    <source>
        <dbReference type="EMBL" id="CAE0801568.1"/>
    </source>
</evidence>
<accession>A0A7S4FL10</accession>
<dbReference type="PANTHER" id="PTHR44845">
    <property type="entry name" value="CARRIER DOMAIN-CONTAINING PROTEIN"/>
    <property type="match status" value="1"/>
</dbReference>
<dbReference type="Pfam" id="PF00501">
    <property type="entry name" value="AMP-binding"/>
    <property type="match status" value="1"/>
</dbReference>
<dbReference type="InterPro" id="IPR042099">
    <property type="entry name" value="ANL_N_sf"/>
</dbReference>
<keyword evidence="2" id="KW-0597">Phosphoprotein</keyword>
<protein>
    <recommendedName>
        <fullName evidence="4">AMP-dependent synthetase/ligase domain-containing protein</fullName>
    </recommendedName>
</protein>
<gene>
    <name evidence="5" type="ORF">EGYM00163_LOCUS12689</name>
</gene>
<sequence length="489" mass="53436">MSCGDANRNTDPEQPASSHEAVPSSSLAPWLHGSALGKVFTGMRTDFWTIALDNDLNRRPAVTDGTSGRTLSYAEFGICAGRLALGVRLALGPCHEPPVLALCRNRGAGMVVCMWACQLAGGVYSPMNHTLPVDRKKFIMENTGSRVLLTEPEILAQWPAEAIPDGVLIVPLDAHDQPLSGIDCSALPSQLHAIHEALEALLSPAQPSDYAYFIHTSGSTGQPKCVTHTQGSVDWHTHMTLLGSGLCRKDDVVLQVADCSFDLHLRDVYCFLSFGGHVVTVPAQALSDMDLLTELFYRHQVTWVECVPLIFTAAVNYLDVSNLWFRLQSLRVWSCIGAAYQLPAAQLAHRSLPNLQFVNSFAPTENCFVTTVHRVTKEELALSDKLYSTPIGRPVSGWQCWLLDEEEEPYQAQAPAQAQTHVRIQVQAEVQDQPQTQKQEQCGRHSPGSNNPNRYLSPCSDADAPESLTYAPPTSLCQSLDSPPSKPTS</sequence>
<organism evidence="5">
    <name type="scientific">Eutreptiella gymnastica</name>
    <dbReference type="NCBI Taxonomy" id="73025"/>
    <lineage>
        <taxon>Eukaryota</taxon>
        <taxon>Discoba</taxon>
        <taxon>Euglenozoa</taxon>
        <taxon>Euglenida</taxon>
        <taxon>Spirocuta</taxon>
        <taxon>Euglenophyceae</taxon>
        <taxon>Eutreptiales</taxon>
        <taxon>Eutreptiaceae</taxon>
        <taxon>Eutreptiella</taxon>
    </lineage>
</organism>
<dbReference type="Gene3D" id="3.40.50.12780">
    <property type="entry name" value="N-terminal domain of ligase-like"/>
    <property type="match status" value="1"/>
</dbReference>
<dbReference type="InterPro" id="IPR000873">
    <property type="entry name" value="AMP-dep_synth/lig_dom"/>
</dbReference>
<feature type="compositionally biased region" description="Polar residues" evidence="3">
    <location>
        <begin position="431"/>
        <end position="440"/>
    </location>
</feature>
<feature type="region of interest" description="Disordered" evidence="3">
    <location>
        <begin position="431"/>
        <end position="489"/>
    </location>
</feature>
<evidence type="ECO:0000256" key="3">
    <source>
        <dbReference type="SAM" id="MobiDB-lite"/>
    </source>
</evidence>
<dbReference type="InterPro" id="IPR020845">
    <property type="entry name" value="AMP-binding_CS"/>
</dbReference>
<evidence type="ECO:0000256" key="2">
    <source>
        <dbReference type="ARBA" id="ARBA00022553"/>
    </source>
</evidence>
<dbReference type="AlphaFoldDB" id="A0A7S4FL10"/>
<reference evidence="5" key="1">
    <citation type="submission" date="2021-01" db="EMBL/GenBank/DDBJ databases">
        <authorList>
            <person name="Corre E."/>
            <person name="Pelletier E."/>
            <person name="Niang G."/>
            <person name="Scheremetjew M."/>
            <person name="Finn R."/>
            <person name="Kale V."/>
            <person name="Holt S."/>
            <person name="Cochrane G."/>
            <person name="Meng A."/>
            <person name="Brown T."/>
            <person name="Cohen L."/>
        </authorList>
    </citation>
    <scope>NUCLEOTIDE SEQUENCE</scope>
    <source>
        <strain evidence="5">CCMP1594</strain>
    </source>
</reference>
<name>A0A7S4FL10_9EUGL</name>
<evidence type="ECO:0000259" key="4">
    <source>
        <dbReference type="Pfam" id="PF00501"/>
    </source>
</evidence>
<dbReference type="EMBL" id="HBJA01037289">
    <property type="protein sequence ID" value="CAE0801568.1"/>
    <property type="molecule type" value="Transcribed_RNA"/>
</dbReference>
<keyword evidence="1" id="KW-0596">Phosphopantetheine</keyword>
<dbReference type="PANTHER" id="PTHR44845:SF6">
    <property type="entry name" value="BETA-ALANINE-ACTIVATING ENZYME"/>
    <property type="match status" value="1"/>
</dbReference>
<feature type="domain" description="AMP-dependent synthetase/ligase" evidence="4">
    <location>
        <begin position="58"/>
        <end position="410"/>
    </location>
</feature>
<evidence type="ECO:0000256" key="1">
    <source>
        <dbReference type="ARBA" id="ARBA00022450"/>
    </source>
</evidence>
<dbReference type="SUPFAM" id="SSF56801">
    <property type="entry name" value="Acetyl-CoA synthetase-like"/>
    <property type="match status" value="1"/>
</dbReference>
<proteinExistence type="predicted"/>
<feature type="region of interest" description="Disordered" evidence="3">
    <location>
        <begin position="1"/>
        <end position="24"/>
    </location>
</feature>
<dbReference type="PROSITE" id="PS00455">
    <property type="entry name" value="AMP_BINDING"/>
    <property type="match status" value="1"/>
</dbReference>